<dbReference type="InterPro" id="IPR005000">
    <property type="entry name" value="Aldolase/citrate-lyase_domain"/>
</dbReference>
<dbReference type="KEGG" id="dto:TOL2_C21500"/>
<name>K0NGG6_DESTT</name>
<dbReference type="InterPro" id="IPR015813">
    <property type="entry name" value="Pyrv/PenolPyrv_kinase-like_dom"/>
</dbReference>
<dbReference type="EC" id="4.1.2.20" evidence="5"/>
<dbReference type="GO" id="GO:0005737">
    <property type="term" value="C:cytoplasm"/>
    <property type="evidence" value="ECO:0007669"/>
    <property type="project" value="TreeGrafter"/>
</dbReference>
<dbReference type="PANTHER" id="PTHR30502:SF0">
    <property type="entry name" value="PHOSPHOENOLPYRUVATE CARBOXYLASE FAMILY PROTEIN"/>
    <property type="match status" value="1"/>
</dbReference>
<organism evidence="5 6">
    <name type="scientific">Desulfobacula toluolica (strain DSM 7467 / Tol2)</name>
    <dbReference type="NCBI Taxonomy" id="651182"/>
    <lineage>
        <taxon>Bacteria</taxon>
        <taxon>Pseudomonadati</taxon>
        <taxon>Thermodesulfobacteriota</taxon>
        <taxon>Desulfobacteria</taxon>
        <taxon>Desulfobacterales</taxon>
        <taxon>Desulfobacteraceae</taxon>
        <taxon>Desulfobacula</taxon>
    </lineage>
</organism>
<dbReference type="Pfam" id="PF03328">
    <property type="entry name" value="HpcH_HpaI"/>
    <property type="match status" value="1"/>
</dbReference>
<dbReference type="SUPFAM" id="SSF51621">
    <property type="entry name" value="Phosphoenolpyruvate/pyruvate domain"/>
    <property type="match status" value="1"/>
</dbReference>
<dbReference type="GO" id="GO:0046872">
    <property type="term" value="F:metal ion binding"/>
    <property type="evidence" value="ECO:0007669"/>
    <property type="project" value="UniProtKB-KW"/>
</dbReference>
<dbReference type="EMBL" id="FO203503">
    <property type="protein sequence ID" value="CCK80311.1"/>
    <property type="molecule type" value="Genomic_DNA"/>
</dbReference>
<evidence type="ECO:0000256" key="2">
    <source>
        <dbReference type="ARBA" id="ARBA00022723"/>
    </source>
</evidence>
<dbReference type="InterPro" id="IPR040442">
    <property type="entry name" value="Pyrv_kinase-like_dom_sf"/>
</dbReference>
<reference evidence="5 6" key="1">
    <citation type="journal article" date="2013" name="Environ. Microbiol.">
        <title>Complete genome, catabolic sub-proteomes and key-metabolites of Desulfobacula toluolica Tol2, a marine, aromatic compound-degrading, sulfate-reducing bacterium.</title>
        <authorList>
            <person name="Wohlbrand L."/>
            <person name="Jacob J.H."/>
            <person name="Kube M."/>
            <person name="Mussmann M."/>
            <person name="Jarling R."/>
            <person name="Beck A."/>
            <person name="Amann R."/>
            <person name="Wilkes H."/>
            <person name="Reinhardt R."/>
            <person name="Rabus R."/>
        </authorList>
    </citation>
    <scope>NUCLEOTIDE SEQUENCE [LARGE SCALE GENOMIC DNA]</scope>
    <source>
        <strain evidence="6">DSM 7467 / Tol2</strain>
    </source>
</reference>
<dbReference type="InterPro" id="IPR050251">
    <property type="entry name" value="HpcH-HpaI_aldolase"/>
</dbReference>
<comment type="similarity">
    <text evidence="1">Belongs to the HpcH/HpaI aldolase family.</text>
</comment>
<evidence type="ECO:0000313" key="5">
    <source>
        <dbReference type="EMBL" id="CCK80311.1"/>
    </source>
</evidence>
<dbReference type="OrthoDB" id="9802624at2"/>
<evidence type="ECO:0000256" key="3">
    <source>
        <dbReference type="ARBA" id="ARBA00023239"/>
    </source>
</evidence>
<evidence type="ECO:0000256" key="1">
    <source>
        <dbReference type="ARBA" id="ARBA00005568"/>
    </source>
</evidence>
<dbReference type="HOGENOM" id="CLU_059964_4_1_7"/>
<dbReference type="PATRIC" id="fig|651182.5.peg.2550"/>
<keyword evidence="6" id="KW-1185">Reference proteome</keyword>
<evidence type="ECO:0000313" key="6">
    <source>
        <dbReference type="Proteomes" id="UP000007347"/>
    </source>
</evidence>
<dbReference type="Proteomes" id="UP000007347">
    <property type="component" value="Chromosome"/>
</dbReference>
<dbReference type="RefSeq" id="WP_014957623.1">
    <property type="nucleotide sequence ID" value="NC_018645.1"/>
</dbReference>
<dbReference type="AlphaFoldDB" id="K0NGG6"/>
<dbReference type="PANTHER" id="PTHR30502">
    <property type="entry name" value="2-KETO-3-DEOXY-L-RHAMNONATE ALDOLASE"/>
    <property type="match status" value="1"/>
</dbReference>
<accession>K0NGG6</accession>
<dbReference type="STRING" id="651182.TOL2_C21500"/>
<dbReference type="Gene3D" id="3.20.20.60">
    <property type="entry name" value="Phosphoenolpyruvate-binding domains"/>
    <property type="match status" value="1"/>
</dbReference>
<proteinExistence type="inferred from homology"/>
<gene>
    <name evidence="5" type="ordered locus">TOL2_C21500</name>
</gene>
<dbReference type="GO" id="GO:0008672">
    <property type="term" value="F:2-dehydro-3-deoxyglucarate aldolase activity"/>
    <property type="evidence" value="ECO:0007669"/>
    <property type="project" value="UniProtKB-EC"/>
</dbReference>
<keyword evidence="2" id="KW-0479">Metal-binding</keyword>
<evidence type="ECO:0000259" key="4">
    <source>
        <dbReference type="Pfam" id="PF03328"/>
    </source>
</evidence>
<protein>
    <submittedName>
        <fullName evidence="5">2-dehydro-3-deoxyglucarate aldolase</fullName>
        <ecNumber evidence="5">4.1.2.20</ecNumber>
    </submittedName>
</protein>
<feature type="domain" description="HpcH/HpaI aldolase/citrate lyase" evidence="4">
    <location>
        <begin position="15"/>
        <end position="241"/>
    </location>
</feature>
<keyword evidence="3 5" id="KW-0456">Lyase</keyword>
<sequence length="250" mass="27235">MNKVKYKLNNGLYSIGTWLQLSNVSVAEIIGNAGYDWVAMDLEHGFFSPDMIGLICLALEKGGTIPFARVAQVNPKDIKQALDAGVKGLVLPMIKTAKDLQNGISWAKYPPYGSRGVGYSRANLFGRKFDKTVPESSKDLTIIAQIEHITAVQNLDEILEVKGLDGIMVGPYDLSASMGITAEFDNPDFISVMDKIKIKAENSGVPMGSHIVQPDPEVLCKKIQEGYKFIAYGIDAVFLYNAVECPVVTG</sequence>